<dbReference type="SUPFAM" id="SSF50037">
    <property type="entry name" value="C-terminal domain of transcriptional repressors"/>
    <property type="match status" value="1"/>
</dbReference>
<evidence type="ECO:0000256" key="5">
    <source>
        <dbReference type="ARBA" id="ARBA00024227"/>
    </source>
</evidence>
<dbReference type="OrthoDB" id="9807064at2"/>
<dbReference type="EC" id="6.3.4.15" evidence="5"/>
<dbReference type="PROSITE" id="PS51733">
    <property type="entry name" value="BPL_LPL_CATALYTIC"/>
    <property type="match status" value="1"/>
</dbReference>
<dbReference type="InterPro" id="IPR004408">
    <property type="entry name" value="Biotin_CoA_COase_ligase"/>
</dbReference>
<dbReference type="GO" id="GO:0004077">
    <property type="term" value="F:biotin--[biotin carboxyl-carrier protein] ligase activity"/>
    <property type="evidence" value="ECO:0007669"/>
    <property type="project" value="UniProtKB-EC"/>
</dbReference>
<protein>
    <recommendedName>
        <fullName evidence="5">biotin--[biotin carboxyl-carrier protein] ligase</fullName>
        <ecNumber evidence="5">6.3.4.15</ecNumber>
    </recommendedName>
</protein>
<dbReference type="Gene3D" id="3.30.930.10">
    <property type="entry name" value="Bira Bifunctional Protein, Domain 2"/>
    <property type="match status" value="1"/>
</dbReference>
<dbReference type="PANTHER" id="PTHR12835:SF5">
    <property type="entry name" value="BIOTIN--PROTEIN LIGASE"/>
    <property type="match status" value="1"/>
</dbReference>
<evidence type="ECO:0000256" key="2">
    <source>
        <dbReference type="ARBA" id="ARBA00022741"/>
    </source>
</evidence>
<sequence length="242" mass="25648">MIEFVAETGSTNADLLSRLMSGEKVAEGDWLVANRQTAGRGRQGRSWLSEAGNFYGSTVVFPQASDPVPAGLSFVTALALYEALVPMLERPDCLRLKWPNDVLLDGAKLAGILLESKGSGPGSGLVIGVGVNLAAAPAIADRDVRSVAGRGVAPDRDLFASRLAESFSKELRLWRQQGLSPVLERWLAVAHPVGTPLSVHATDSSRISGRFAGLGDDGALLLEDNQGKTHRLHAGDVMLGRN</sequence>
<comment type="caution">
    <text evidence="8">The sequence shown here is derived from an EMBL/GenBank/DDBJ whole genome shotgun (WGS) entry which is preliminary data.</text>
</comment>
<dbReference type="EMBL" id="RAPF01000001">
    <property type="protein sequence ID" value="RKF23276.1"/>
    <property type="molecule type" value="Genomic_DNA"/>
</dbReference>
<comment type="catalytic activity">
    <reaction evidence="6">
        <text>biotin + L-lysyl-[protein] + ATP = N(6)-biotinyl-L-lysyl-[protein] + AMP + diphosphate + H(+)</text>
        <dbReference type="Rhea" id="RHEA:11756"/>
        <dbReference type="Rhea" id="RHEA-COMP:9752"/>
        <dbReference type="Rhea" id="RHEA-COMP:10505"/>
        <dbReference type="ChEBI" id="CHEBI:15378"/>
        <dbReference type="ChEBI" id="CHEBI:29969"/>
        <dbReference type="ChEBI" id="CHEBI:30616"/>
        <dbReference type="ChEBI" id="CHEBI:33019"/>
        <dbReference type="ChEBI" id="CHEBI:57586"/>
        <dbReference type="ChEBI" id="CHEBI:83144"/>
        <dbReference type="ChEBI" id="CHEBI:456215"/>
        <dbReference type="EC" id="6.3.4.15"/>
    </reaction>
</comment>
<dbReference type="PANTHER" id="PTHR12835">
    <property type="entry name" value="BIOTIN PROTEIN LIGASE"/>
    <property type="match status" value="1"/>
</dbReference>
<dbReference type="InterPro" id="IPR003142">
    <property type="entry name" value="BPL_C"/>
</dbReference>
<reference evidence="8 9" key="1">
    <citation type="submission" date="2018-09" db="EMBL/GenBank/DDBJ databases">
        <title>Altererythrobacter spongiae sp. nov., isolated from a marine sponge.</title>
        <authorList>
            <person name="Zhuang L."/>
            <person name="Luo L."/>
        </authorList>
    </citation>
    <scope>NUCLEOTIDE SEQUENCE [LARGE SCALE GENOMIC DNA]</scope>
    <source>
        <strain evidence="8 9">HN-Y73</strain>
    </source>
</reference>
<dbReference type="SUPFAM" id="SSF55681">
    <property type="entry name" value="Class II aaRS and biotin synthetases"/>
    <property type="match status" value="1"/>
</dbReference>
<keyword evidence="4" id="KW-0092">Biotin</keyword>
<dbReference type="NCBIfam" id="TIGR00121">
    <property type="entry name" value="birA_ligase"/>
    <property type="match status" value="1"/>
</dbReference>
<keyword evidence="2" id="KW-0547">Nucleotide-binding</keyword>
<gene>
    <name evidence="8" type="ORF">D6851_02015</name>
</gene>
<keyword evidence="9" id="KW-1185">Reference proteome</keyword>
<evidence type="ECO:0000259" key="7">
    <source>
        <dbReference type="PROSITE" id="PS51733"/>
    </source>
</evidence>
<dbReference type="Gene3D" id="2.30.30.100">
    <property type="match status" value="1"/>
</dbReference>
<dbReference type="CDD" id="cd16442">
    <property type="entry name" value="BPL"/>
    <property type="match status" value="1"/>
</dbReference>
<accession>A0A420ERF4</accession>
<evidence type="ECO:0000313" key="8">
    <source>
        <dbReference type="EMBL" id="RKF23276.1"/>
    </source>
</evidence>
<dbReference type="GO" id="GO:0005524">
    <property type="term" value="F:ATP binding"/>
    <property type="evidence" value="ECO:0007669"/>
    <property type="project" value="UniProtKB-KW"/>
</dbReference>
<dbReference type="AlphaFoldDB" id="A0A420ERF4"/>
<keyword evidence="3" id="KW-0067">ATP-binding</keyword>
<organism evidence="8 9">
    <name type="scientific">Altericroceibacterium spongiae</name>
    <dbReference type="NCBI Taxonomy" id="2320269"/>
    <lineage>
        <taxon>Bacteria</taxon>
        <taxon>Pseudomonadati</taxon>
        <taxon>Pseudomonadota</taxon>
        <taxon>Alphaproteobacteria</taxon>
        <taxon>Sphingomonadales</taxon>
        <taxon>Erythrobacteraceae</taxon>
        <taxon>Altericroceibacterium</taxon>
    </lineage>
</organism>
<name>A0A420ERF4_9SPHN</name>
<dbReference type="RefSeq" id="WP_120323180.1">
    <property type="nucleotide sequence ID" value="NZ_RAPF01000001.1"/>
</dbReference>
<dbReference type="InterPro" id="IPR008988">
    <property type="entry name" value="Transcriptional_repressor_C"/>
</dbReference>
<evidence type="ECO:0000256" key="6">
    <source>
        <dbReference type="ARBA" id="ARBA00047846"/>
    </source>
</evidence>
<dbReference type="Pfam" id="PF03099">
    <property type="entry name" value="BPL_LplA_LipB"/>
    <property type="match status" value="1"/>
</dbReference>
<evidence type="ECO:0000313" key="9">
    <source>
        <dbReference type="Proteomes" id="UP000284395"/>
    </source>
</evidence>
<dbReference type="Proteomes" id="UP000284395">
    <property type="component" value="Unassembled WGS sequence"/>
</dbReference>
<dbReference type="InterPro" id="IPR045864">
    <property type="entry name" value="aa-tRNA-synth_II/BPL/LPL"/>
</dbReference>
<evidence type="ECO:0000256" key="3">
    <source>
        <dbReference type="ARBA" id="ARBA00022840"/>
    </source>
</evidence>
<keyword evidence="1 8" id="KW-0436">Ligase</keyword>
<dbReference type="Pfam" id="PF02237">
    <property type="entry name" value="BPL_C"/>
    <property type="match status" value="1"/>
</dbReference>
<proteinExistence type="predicted"/>
<evidence type="ECO:0000256" key="4">
    <source>
        <dbReference type="ARBA" id="ARBA00023267"/>
    </source>
</evidence>
<feature type="domain" description="BPL/LPL catalytic" evidence="7">
    <location>
        <begin position="1"/>
        <end position="175"/>
    </location>
</feature>
<dbReference type="GO" id="GO:0005737">
    <property type="term" value="C:cytoplasm"/>
    <property type="evidence" value="ECO:0007669"/>
    <property type="project" value="TreeGrafter"/>
</dbReference>
<evidence type="ECO:0000256" key="1">
    <source>
        <dbReference type="ARBA" id="ARBA00022598"/>
    </source>
</evidence>
<dbReference type="InterPro" id="IPR004143">
    <property type="entry name" value="BPL_LPL_catalytic"/>
</dbReference>